<dbReference type="InterPro" id="IPR044505">
    <property type="entry name" value="GlgX_Isoamylase_N_E_set"/>
</dbReference>
<dbReference type="InterPro" id="IPR014756">
    <property type="entry name" value="Ig_E-set"/>
</dbReference>
<dbReference type="InterPro" id="IPR017853">
    <property type="entry name" value="GH"/>
</dbReference>
<dbReference type="EMBL" id="CP133218">
    <property type="protein sequence ID" value="WML89943.1"/>
    <property type="molecule type" value="Genomic_DNA"/>
</dbReference>
<gene>
    <name evidence="6" type="primary">glgX</name>
    <name evidence="6" type="ORF">RCF98_13310</name>
</gene>
<organism evidence="6 7">
    <name type="scientific">Thiothrix lacustris</name>
    <dbReference type="NCBI Taxonomy" id="525917"/>
    <lineage>
        <taxon>Bacteria</taxon>
        <taxon>Pseudomonadati</taxon>
        <taxon>Pseudomonadota</taxon>
        <taxon>Gammaproteobacteria</taxon>
        <taxon>Thiotrichales</taxon>
        <taxon>Thiotrichaceae</taxon>
        <taxon>Thiothrix</taxon>
    </lineage>
</organism>
<dbReference type="SUPFAM" id="SSF51445">
    <property type="entry name" value="(Trans)glycosidases"/>
    <property type="match status" value="1"/>
</dbReference>
<dbReference type="InterPro" id="IPR013780">
    <property type="entry name" value="Glyco_hydro_b"/>
</dbReference>
<dbReference type="SUPFAM" id="SSF81296">
    <property type="entry name" value="E set domains"/>
    <property type="match status" value="1"/>
</dbReference>
<dbReference type="Gene3D" id="2.60.40.10">
    <property type="entry name" value="Immunoglobulins"/>
    <property type="match status" value="1"/>
</dbReference>
<dbReference type="RefSeq" id="WP_308894267.1">
    <property type="nucleotide sequence ID" value="NZ_CP133218.1"/>
</dbReference>
<feature type="domain" description="Glycosyl hydrolase family 13 catalytic" evidence="5">
    <location>
        <begin position="191"/>
        <end position="600"/>
    </location>
</feature>
<evidence type="ECO:0000256" key="1">
    <source>
        <dbReference type="ARBA" id="ARBA00008061"/>
    </source>
</evidence>
<dbReference type="InterPro" id="IPR011837">
    <property type="entry name" value="Glycogen_debranch_GlgX"/>
</dbReference>
<keyword evidence="3" id="KW-0809">Transit peptide</keyword>
<accession>A0ABY9MN31</accession>
<keyword evidence="4" id="KW-0326">Glycosidase</keyword>
<evidence type="ECO:0000256" key="2">
    <source>
        <dbReference type="ARBA" id="ARBA00022801"/>
    </source>
</evidence>
<dbReference type="InterPro" id="IPR004193">
    <property type="entry name" value="Glyco_hydro_13_N"/>
</dbReference>
<dbReference type="CDD" id="cd11326">
    <property type="entry name" value="AmyAc_Glg_debranch"/>
    <property type="match status" value="1"/>
</dbReference>
<evidence type="ECO:0000259" key="5">
    <source>
        <dbReference type="SMART" id="SM00642"/>
    </source>
</evidence>
<dbReference type="PANTHER" id="PTHR43002">
    <property type="entry name" value="GLYCOGEN DEBRANCHING ENZYME"/>
    <property type="match status" value="1"/>
</dbReference>
<evidence type="ECO:0000313" key="7">
    <source>
        <dbReference type="Proteomes" id="UP001236657"/>
    </source>
</evidence>
<dbReference type="Pfam" id="PF21156">
    <property type="entry name" value="ISOA1-3_C"/>
    <property type="match status" value="1"/>
</dbReference>
<sequence>MSSNDLSSQAASPLVFFTPCPHPYGCQPEHNMTHSSYPVEPGNRSQGGTTITEDGVNFCVFSRHAERLELLLFERDDSTEPFQIIELDPDTHRTFFFWHVLVLGLPMGTWYNWRAHGQGETRTTGRRFDSEKALLDPWATTISDRLWNREAASLPGDNVAQAMRAMVQSDAYDWEGDTPLHIPLSESVIYEMHVGGFTRHPSSGVEHPGSYAGVIEKIPYLQALGVTHVELLPVMAFDRQDLPPKTASMGLSNYWGYSTHSFYAPHPHFAVEAARARDEFRDMVKALHRAGMGVILDVVFNHTAEGSPFGPTINFKGLGNEMFYHLDFIDRSRYRDYSGCGNTVNCNHPMVSRFLVDALRYWVEEMHVDGFRFDLASAMARGEDGNPQYHAPMLWHIELSQFLSQTHIIAEAWDAAGLYQLGDFPGFRWAEWNGLYRDVIRAFVRGDTGLVPEVATRMCGSSDLYASRGRLPWNSINFVTCHDGYTLWDLVSFEGKHNAANGEDNRDGHNHNLSANYGVEGASDDPRIDRLRRRQAKNLVAILLLSQGVPMLHGSDEILATKQGNNNTYCQDNALSWQDWNLVERNADMLAFVQGMIRLRRRHPTLSRSRFVTGQPRNGHDLPDITWHGTALNAAPWNDPDARHIAFTLAGSKPDEPALHIVLNMAEEAQTFALPPFPGRQWRLAVDTTTAPGVYEPAEQPIISANQLTVEGRCVVVLESH</sequence>
<dbReference type="NCBIfam" id="TIGR02100">
    <property type="entry name" value="glgX_debranch"/>
    <property type="match status" value="1"/>
</dbReference>
<evidence type="ECO:0000256" key="4">
    <source>
        <dbReference type="ARBA" id="ARBA00023295"/>
    </source>
</evidence>
<protein>
    <submittedName>
        <fullName evidence="6">Glycogen debranching protein GlgX</fullName>
    </submittedName>
</protein>
<dbReference type="Pfam" id="PF00128">
    <property type="entry name" value="Alpha-amylase"/>
    <property type="match status" value="1"/>
</dbReference>
<dbReference type="SMART" id="SM00642">
    <property type="entry name" value="Aamy"/>
    <property type="match status" value="1"/>
</dbReference>
<dbReference type="InterPro" id="IPR048650">
    <property type="entry name" value="ISOA1-3-like_C"/>
</dbReference>
<dbReference type="Gene3D" id="2.60.40.1180">
    <property type="entry name" value="Golgi alpha-mannosidase II"/>
    <property type="match status" value="1"/>
</dbReference>
<evidence type="ECO:0000256" key="3">
    <source>
        <dbReference type="ARBA" id="ARBA00022946"/>
    </source>
</evidence>
<comment type="similarity">
    <text evidence="1">Belongs to the glycosyl hydrolase 13 family.</text>
</comment>
<proteinExistence type="inferred from homology"/>
<dbReference type="SUPFAM" id="SSF51011">
    <property type="entry name" value="Glycosyl hydrolase domain"/>
    <property type="match status" value="1"/>
</dbReference>
<dbReference type="CDD" id="cd02856">
    <property type="entry name" value="E_set_GDE_Isoamylase_N"/>
    <property type="match status" value="1"/>
</dbReference>
<dbReference type="Proteomes" id="UP001236657">
    <property type="component" value="Chromosome"/>
</dbReference>
<reference evidence="6 7" key="1">
    <citation type="submission" date="2023-08" db="EMBL/GenBank/DDBJ databases">
        <title>New molecular markers tilS and rpoB for phylogenetic and monitoring studies of the genus Thiothrix biodiversity.</title>
        <authorList>
            <person name="Ravin N.V."/>
            <person name="Smolyakov D."/>
            <person name="Markov N.D."/>
            <person name="Beletsky A.V."/>
            <person name="Mardanov A.V."/>
            <person name="Rudenko T.S."/>
            <person name="Grabovich M.Y."/>
        </authorList>
    </citation>
    <scope>NUCLEOTIDE SEQUENCE [LARGE SCALE GENOMIC DNA]</scope>
    <source>
        <strain evidence="6 7">MK1</strain>
    </source>
</reference>
<dbReference type="Pfam" id="PF02922">
    <property type="entry name" value="CBM_48"/>
    <property type="match status" value="1"/>
</dbReference>
<dbReference type="InterPro" id="IPR006047">
    <property type="entry name" value="GH13_cat_dom"/>
</dbReference>
<evidence type="ECO:0000313" key="6">
    <source>
        <dbReference type="EMBL" id="WML89943.1"/>
    </source>
</evidence>
<dbReference type="InterPro" id="IPR013783">
    <property type="entry name" value="Ig-like_fold"/>
</dbReference>
<keyword evidence="7" id="KW-1185">Reference proteome</keyword>
<name>A0ABY9MN31_9GAMM</name>
<keyword evidence="2" id="KW-0378">Hydrolase</keyword>
<dbReference type="Gene3D" id="3.20.20.80">
    <property type="entry name" value="Glycosidases"/>
    <property type="match status" value="1"/>
</dbReference>